<dbReference type="Pfam" id="PF02148">
    <property type="entry name" value="zf-UBP"/>
    <property type="match status" value="1"/>
</dbReference>
<dbReference type="EMBL" id="BANX01000012">
    <property type="protein sequence ID" value="GAC68158.1"/>
    <property type="molecule type" value="Genomic_DNA"/>
</dbReference>
<evidence type="ECO:0000313" key="4">
    <source>
        <dbReference type="Proteomes" id="UP000011666"/>
    </source>
</evidence>
<feature type="compositionally biased region" description="Basic and acidic residues" evidence="1">
    <location>
        <begin position="1"/>
        <end position="11"/>
    </location>
</feature>
<dbReference type="AlphaFoldDB" id="M0QHX7"/>
<dbReference type="Gene3D" id="3.30.40.10">
    <property type="entry name" value="Zinc/RING finger domain, C3HC4 (zinc finger)"/>
    <property type="match status" value="1"/>
</dbReference>
<dbReference type="SUPFAM" id="SSF57850">
    <property type="entry name" value="RING/U-box"/>
    <property type="match status" value="1"/>
</dbReference>
<dbReference type="PROSITE" id="PS50271">
    <property type="entry name" value="ZF_UBP"/>
    <property type="match status" value="1"/>
</dbReference>
<dbReference type="STRING" id="1223545.GS4_12_00020"/>
<dbReference type="InterPro" id="IPR013083">
    <property type="entry name" value="Znf_RING/FYVE/PHD"/>
</dbReference>
<evidence type="ECO:0000259" key="2">
    <source>
        <dbReference type="PROSITE" id="PS50271"/>
    </source>
</evidence>
<dbReference type="Proteomes" id="UP000011666">
    <property type="component" value="Unassembled WGS sequence"/>
</dbReference>
<name>M0QHX7_9ACTN</name>
<dbReference type="RefSeq" id="WP_007620046.1">
    <property type="nucleotide sequence ID" value="NZ_BANX01000012.1"/>
</dbReference>
<evidence type="ECO:0000313" key="3">
    <source>
        <dbReference type="EMBL" id="GAC68158.1"/>
    </source>
</evidence>
<feature type="domain" description="UBP-type" evidence="2">
    <location>
        <begin position="21"/>
        <end position="111"/>
    </location>
</feature>
<dbReference type="eggNOG" id="COG0025">
    <property type="taxonomic scope" value="Bacteria"/>
</dbReference>
<organism evidence="3 4">
    <name type="scientific">Gordonia soli NBRC 108243</name>
    <dbReference type="NCBI Taxonomy" id="1223545"/>
    <lineage>
        <taxon>Bacteria</taxon>
        <taxon>Bacillati</taxon>
        <taxon>Actinomycetota</taxon>
        <taxon>Actinomycetes</taxon>
        <taxon>Mycobacteriales</taxon>
        <taxon>Gordoniaceae</taxon>
        <taxon>Gordonia</taxon>
    </lineage>
</organism>
<sequence length="111" mass="12331">MRFFRRNEDRPSAGSRASASSLCADLDVIGIDATADPEARSGVGLCEECTQLGEHHWAHLRICLTCGHVGCCDSSPRRHATAHFHDTEHPVMRSAEPGEDWRWCYVHEVTG</sequence>
<evidence type="ECO:0000256" key="1">
    <source>
        <dbReference type="SAM" id="MobiDB-lite"/>
    </source>
</evidence>
<keyword evidence="4" id="KW-1185">Reference proteome</keyword>
<accession>M0QHX7</accession>
<dbReference type="InterPro" id="IPR001607">
    <property type="entry name" value="Znf_UBP"/>
</dbReference>
<comment type="caution">
    <text evidence="3">The sequence shown here is derived from an EMBL/GenBank/DDBJ whole genome shotgun (WGS) entry which is preliminary data.</text>
</comment>
<dbReference type="GO" id="GO:0008270">
    <property type="term" value="F:zinc ion binding"/>
    <property type="evidence" value="ECO:0007669"/>
    <property type="project" value="InterPro"/>
</dbReference>
<protein>
    <recommendedName>
        <fullName evidence="2">UBP-type domain-containing protein</fullName>
    </recommendedName>
</protein>
<gene>
    <name evidence="3" type="ORF">GS4_12_00020</name>
</gene>
<dbReference type="OrthoDB" id="120315at2"/>
<reference evidence="3 4" key="1">
    <citation type="submission" date="2013-01" db="EMBL/GenBank/DDBJ databases">
        <title>Whole genome shotgun sequence of Gordonia soli NBRC 108243.</title>
        <authorList>
            <person name="Isaki-Nakamura S."/>
            <person name="Hosoyama A."/>
            <person name="Tsuchikane K."/>
            <person name="Ando Y."/>
            <person name="Baba S."/>
            <person name="Ohji S."/>
            <person name="Hamada M."/>
            <person name="Tamura T."/>
            <person name="Yamazoe A."/>
            <person name="Yamazaki S."/>
            <person name="Fujita N."/>
        </authorList>
    </citation>
    <scope>NUCLEOTIDE SEQUENCE [LARGE SCALE GENOMIC DNA]</scope>
    <source>
        <strain evidence="3 4">NBRC 108243</strain>
    </source>
</reference>
<proteinExistence type="predicted"/>
<feature type="region of interest" description="Disordered" evidence="1">
    <location>
        <begin position="1"/>
        <end position="20"/>
    </location>
</feature>